<organism evidence="3 4">
    <name type="scientific">Luteococcus japonicus</name>
    <dbReference type="NCBI Taxonomy" id="33984"/>
    <lineage>
        <taxon>Bacteria</taxon>
        <taxon>Bacillati</taxon>
        <taxon>Actinomycetota</taxon>
        <taxon>Actinomycetes</taxon>
        <taxon>Propionibacteriales</taxon>
        <taxon>Propionibacteriaceae</taxon>
        <taxon>Luteococcus</taxon>
    </lineage>
</organism>
<proteinExistence type="predicted"/>
<evidence type="ECO:0000256" key="1">
    <source>
        <dbReference type="SAM" id="MobiDB-lite"/>
    </source>
</evidence>
<feature type="transmembrane region" description="Helical" evidence="2">
    <location>
        <begin position="111"/>
        <end position="131"/>
    </location>
</feature>
<dbReference type="EMBL" id="RKHG01000001">
    <property type="protein sequence ID" value="ROR53736.1"/>
    <property type="molecule type" value="Genomic_DNA"/>
</dbReference>
<dbReference type="AlphaFoldDB" id="A0A3N1ZS90"/>
<evidence type="ECO:0000313" key="4">
    <source>
        <dbReference type="Proteomes" id="UP000275749"/>
    </source>
</evidence>
<reference evidence="3 4" key="1">
    <citation type="submission" date="2018-11" db="EMBL/GenBank/DDBJ databases">
        <title>Sequencing the genomes of 1000 actinobacteria strains.</title>
        <authorList>
            <person name="Klenk H.-P."/>
        </authorList>
    </citation>
    <scope>NUCLEOTIDE SEQUENCE [LARGE SCALE GENOMIC DNA]</scope>
    <source>
        <strain evidence="3 4">DSM 10546</strain>
    </source>
</reference>
<name>A0A3N1ZS90_9ACTN</name>
<feature type="region of interest" description="Disordered" evidence="1">
    <location>
        <begin position="147"/>
        <end position="264"/>
    </location>
</feature>
<accession>A0A3N1ZS90</accession>
<feature type="transmembrane region" description="Helical" evidence="2">
    <location>
        <begin position="47"/>
        <end position="69"/>
    </location>
</feature>
<feature type="compositionally biased region" description="Low complexity" evidence="1">
    <location>
        <begin position="180"/>
        <end position="195"/>
    </location>
</feature>
<keyword evidence="2" id="KW-0472">Membrane</keyword>
<evidence type="ECO:0000256" key="2">
    <source>
        <dbReference type="SAM" id="Phobius"/>
    </source>
</evidence>
<sequence length="264" mass="27164">MAESVKRYRQPAAWVVLGVSVVYIVMSLVRGGYLLSQGTVLTEVARAIGGSSLSVVMVLLCLAAALSCVLVKPVTSRGRAVVRLAAVMVTTAALLELVFLVVSLFGVRGGIFAFVLDILGGVLEIAVKFAAAQILWGAARSVHEPERAALPTSAPSPAVVEEPRQQASWTAEQAAGAVWTRAGDAASGAAATTWGHPGQQASGWKLPDDASPELPAAEHVSRGPWATAGELATGEAPAEPAAQDAPDKQSGDGSVSWAPARHDS</sequence>
<dbReference type="Proteomes" id="UP000275749">
    <property type="component" value="Unassembled WGS sequence"/>
</dbReference>
<feature type="compositionally biased region" description="Low complexity" evidence="1">
    <location>
        <begin position="235"/>
        <end position="244"/>
    </location>
</feature>
<evidence type="ECO:0000313" key="3">
    <source>
        <dbReference type="EMBL" id="ROR53736.1"/>
    </source>
</evidence>
<feature type="transmembrane region" description="Helical" evidence="2">
    <location>
        <begin position="12"/>
        <end position="35"/>
    </location>
</feature>
<protein>
    <submittedName>
        <fullName evidence="3">Uncharacterized protein</fullName>
    </submittedName>
</protein>
<keyword evidence="2" id="KW-0812">Transmembrane</keyword>
<gene>
    <name evidence="3" type="ORF">EDD41_0907</name>
</gene>
<dbReference type="RefSeq" id="WP_148060471.1">
    <property type="nucleotide sequence ID" value="NZ_RKHG01000001.1"/>
</dbReference>
<comment type="caution">
    <text evidence="3">The sequence shown here is derived from an EMBL/GenBank/DDBJ whole genome shotgun (WGS) entry which is preliminary data.</text>
</comment>
<keyword evidence="2" id="KW-1133">Transmembrane helix</keyword>
<feature type="transmembrane region" description="Helical" evidence="2">
    <location>
        <begin position="81"/>
        <end position="105"/>
    </location>
</feature>